<feature type="region of interest" description="Disordered" evidence="1">
    <location>
        <begin position="94"/>
        <end position="114"/>
    </location>
</feature>
<protein>
    <submittedName>
        <fullName evidence="2">Uncharacterized protein</fullName>
    </submittedName>
</protein>
<keyword evidence="3" id="KW-1185">Reference proteome</keyword>
<dbReference type="InterPro" id="IPR045145">
    <property type="entry name" value="PTHR15271"/>
</dbReference>
<name>F4RR85_MELLP</name>
<organism evidence="3">
    <name type="scientific">Melampsora larici-populina (strain 98AG31 / pathotype 3-4-7)</name>
    <name type="common">Poplar leaf rust fungus</name>
    <dbReference type="NCBI Taxonomy" id="747676"/>
    <lineage>
        <taxon>Eukaryota</taxon>
        <taxon>Fungi</taxon>
        <taxon>Dikarya</taxon>
        <taxon>Basidiomycota</taxon>
        <taxon>Pucciniomycotina</taxon>
        <taxon>Pucciniomycetes</taxon>
        <taxon>Pucciniales</taxon>
        <taxon>Melampsoraceae</taxon>
        <taxon>Melampsora</taxon>
    </lineage>
</organism>
<dbReference type="eggNOG" id="KOG1009">
    <property type="taxonomic scope" value="Eukaryota"/>
</dbReference>
<dbReference type="PANTHER" id="PTHR15271:SF4">
    <property type="entry name" value="CHROMATIN ASSEMBLY FACTOR 1 SUBUNIT B"/>
    <property type="match status" value="1"/>
</dbReference>
<dbReference type="STRING" id="747676.F4RR85"/>
<dbReference type="SUPFAM" id="SSF50978">
    <property type="entry name" value="WD40 repeat-like"/>
    <property type="match status" value="1"/>
</dbReference>
<dbReference type="GO" id="GO:0006334">
    <property type="term" value="P:nucleosome assembly"/>
    <property type="evidence" value="ECO:0007669"/>
    <property type="project" value="TreeGrafter"/>
</dbReference>
<evidence type="ECO:0000313" key="3">
    <source>
        <dbReference type="Proteomes" id="UP000001072"/>
    </source>
</evidence>
<dbReference type="InterPro" id="IPR036322">
    <property type="entry name" value="WD40_repeat_dom_sf"/>
</dbReference>
<dbReference type="EMBL" id="GL883114">
    <property type="protein sequence ID" value="EGG05173.1"/>
    <property type="molecule type" value="Genomic_DNA"/>
</dbReference>
<proteinExistence type="predicted"/>
<feature type="compositionally biased region" description="Low complexity" evidence="1">
    <location>
        <begin position="97"/>
        <end position="111"/>
    </location>
</feature>
<dbReference type="Gene3D" id="2.130.10.10">
    <property type="entry name" value="YVTN repeat-like/Quinoprotein amine dehydrogenase"/>
    <property type="match status" value="1"/>
</dbReference>
<dbReference type="OrthoDB" id="71227at2759"/>
<sequence>MRAKAIEIRWHNTKSIYSTDFQRTPPSNLDELFPKKSHPYAKSEHDKLVEQYEKENGFGKVWRLATAGGDNMVMMWLVYPKPTMAQMAHHRAVHQVSTQSSGSASATSSTGPVEHQNAPVVEYLSTLAKHQGVVNVVRFCPKGEMLASGGDGKFNLPPDTFHTWPQILSRKLHAMSLEWYAHLLYRDRR</sequence>
<dbReference type="PANTHER" id="PTHR15271">
    <property type="entry name" value="CHROMATIN ASSEMBLY FACTOR 1 SUBUNIT B"/>
    <property type="match status" value="1"/>
</dbReference>
<reference evidence="3" key="1">
    <citation type="journal article" date="2011" name="Proc. Natl. Acad. Sci. U.S.A.">
        <title>Obligate biotrophy features unraveled by the genomic analysis of rust fungi.</title>
        <authorList>
            <person name="Duplessis S."/>
            <person name="Cuomo C.A."/>
            <person name="Lin Y.-C."/>
            <person name="Aerts A."/>
            <person name="Tisserant E."/>
            <person name="Veneault-Fourrey C."/>
            <person name="Joly D.L."/>
            <person name="Hacquard S."/>
            <person name="Amselem J."/>
            <person name="Cantarel B.L."/>
            <person name="Chiu R."/>
            <person name="Coutinho P.M."/>
            <person name="Feau N."/>
            <person name="Field M."/>
            <person name="Frey P."/>
            <person name="Gelhaye E."/>
            <person name="Goldberg J."/>
            <person name="Grabherr M.G."/>
            <person name="Kodira C.D."/>
            <person name="Kohler A."/>
            <person name="Kuees U."/>
            <person name="Lindquist E.A."/>
            <person name="Lucas S.M."/>
            <person name="Mago R."/>
            <person name="Mauceli E."/>
            <person name="Morin E."/>
            <person name="Murat C."/>
            <person name="Pangilinan J.L."/>
            <person name="Park R."/>
            <person name="Pearson M."/>
            <person name="Quesneville H."/>
            <person name="Rouhier N."/>
            <person name="Sakthikumar S."/>
            <person name="Salamov A.A."/>
            <person name="Schmutz J."/>
            <person name="Selles B."/>
            <person name="Shapiro H."/>
            <person name="Tanguay P."/>
            <person name="Tuskan G.A."/>
            <person name="Henrissat B."/>
            <person name="Van de Peer Y."/>
            <person name="Rouze P."/>
            <person name="Ellis J.G."/>
            <person name="Dodds P.N."/>
            <person name="Schein J.E."/>
            <person name="Zhong S."/>
            <person name="Hamelin R.C."/>
            <person name="Grigoriev I.V."/>
            <person name="Szabo L.J."/>
            <person name="Martin F."/>
        </authorList>
    </citation>
    <scope>NUCLEOTIDE SEQUENCE [LARGE SCALE GENOMIC DNA]</scope>
    <source>
        <strain evidence="3">98AG31 / pathotype 3-4-7</strain>
    </source>
</reference>
<dbReference type="RefSeq" id="XP_007411538.1">
    <property type="nucleotide sequence ID" value="XM_007411476.1"/>
</dbReference>
<dbReference type="GO" id="GO:0033186">
    <property type="term" value="C:CAF-1 complex"/>
    <property type="evidence" value="ECO:0007669"/>
    <property type="project" value="TreeGrafter"/>
</dbReference>
<gene>
    <name evidence="2" type="ORF">MELLADRAFT_72221</name>
</gene>
<dbReference type="AlphaFoldDB" id="F4RR85"/>
<dbReference type="GO" id="GO:0005634">
    <property type="term" value="C:nucleus"/>
    <property type="evidence" value="ECO:0007669"/>
    <property type="project" value="TreeGrafter"/>
</dbReference>
<dbReference type="HOGENOM" id="CLU_1434724_0_0_1"/>
<dbReference type="KEGG" id="mlr:MELLADRAFT_72221"/>
<dbReference type="GO" id="GO:0006335">
    <property type="term" value="P:DNA replication-dependent chromatin assembly"/>
    <property type="evidence" value="ECO:0007669"/>
    <property type="project" value="InterPro"/>
</dbReference>
<dbReference type="Proteomes" id="UP000001072">
    <property type="component" value="Unassembled WGS sequence"/>
</dbReference>
<dbReference type="GeneID" id="18932044"/>
<dbReference type="InParanoid" id="F4RR85"/>
<dbReference type="InterPro" id="IPR015943">
    <property type="entry name" value="WD40/YVTN_repeat-like_dom_sf"/>
</dbReference>
<dbReference type="VEuPathDB" id="FungiDB:MELLADRAFT_72221"/>
<evidence type="ECO:0000313" key="2">
    <source>
        <dbReference type="EMBL" id="EGG05173.1"/>
    </source>
</evidence>
<accession>F4RR85</accession>
<evidence type="ECO:0000256" key="1">
    <source>
        <dbReference type="SAM" id="MobiDB-lite"/>
    </source>
</evidence>